<accession>A0A7J6WJS1</accession>
<dbReference type="AlphaFoldDB" id="A0A7J6WJS1"/>
<comment type="caution">
    <text evidence="1">The sequence shown here is derived from an EMBL/GenBank/DDBJ whole genome shotgun (WGS) entry which is preliminary data.</text>
</comment>
<sequence length="190" mass="20306">MQQSGTGKELAKLDDQSGIGGITEGNLTEGNAVGIGKGYANKGYVTIVGSITEGSVSTASERRVAEENAPSNGQFRLRCVTTENESIVGEGRSTAGSATGIGQVGALDQFRINIEMGLYDIHSPKKSMASNDTLFSVMADSTRLQDQEVVDQQKFSLVPSPLIGKEIHKLGLVCWERNHRAKASNMFLQL</sequence>
<protein>
    <submittedName>
        <fullName evidence="1">Uncharacterized protein</fullName>
    </submittedName>
</protein>
<reference evidence="1 2" key="1">
    <citation type="submission" date="2020-06" db="EMBL/GenBank/DDBJ databases">
        <title>Transcriptomic and genomic resources for Thalictrum thalictroides and T. hernandezii: Facilitating candidate gene discovery in an emerging model plant lineage.</title>
        <authorList>
            <person name="Arias T."/>
            <person name="Riano-Pachon D.M."/>
            <person name="Di Stilio V.S."/>
        </authorList>
    </citation>
    <scope>NUCLEOTIDE SEQUENCE [LARGE SCALE GENOMIC DNA]</scope>
    <source>
        <strain evidence="2">cv. WT478/WT964</strain>
        <tissue evidence="1">Leaves</tissue>
    </source>
</reference>
<proteinExistence type="predicted"/>
<evidence type="ECO:0000313" key="2">
    <source>
        <dbReference type="Proteomes" id="UP000554482"/>
    </source>
</evidence>
<name>A0A7J6WJS1_THATH</name>
<organism evidence="1 2">
    <name type="scientific">Thalictrum thalictroides</name>
    <name type="common">Rue-anemone</name>
    <name type="synonym">Anemone thalictroides</name>
    <dbReference type="NCBI Taxonomy" id="46969"/>
    <lineage>
        <taxon>Eukaryota</taxon>
        <taxon>Viridiplantae</taxon>
        <taxon>Streptophyta</taxon>
        <taxon>Embryophyta</taxon>
        <taxon>Tracheophyta</taxon>
        <taxon>Spermatophyta</taxon>
        <taxon>Magnoliopsida</taxon>
        <taxon>Ranunculales</taxon>
        <taxon>Ranunculaceae</taxon>
        <taxon>Thalictroideae</taxon>
        <taxon>Thalictrum</taxon>
    </lineage>
</organism>
<keyword evidence="2" id="KW-1185">Reference proteome</keyword>
<dbReference type="EMBL" id="JABWDY010016080">
    <property type="protein sequence ID" value="KAF5196372.1"/>
    <property type="molecule type" value="Genomic_DNA"/>
</dbReference>
<gene>
    <name evidence="1" type="ORF">FRX31_014043</name>
</gene>
<evidence type="ECO:0000313" key="1">
    <source>
        <dbReference type="EMBL" id="KAF5196372.1"/>
    </source>
</evidence>
<dbReference type="Proteomes" id="UP000554482">
    <property type="component" value="Unassembled WGS sequence"/>
</dbReference>